<evidence type="ECO:0008006" key="5">
    <source>
        <dbReference type="Google" id="ProtNLM"/>
    </source>
</evidence>
<name>A0A2H3CS68_ARMGA</name>
<keyword evidence="2" id="KW-0812">Transmembrane</keyword>
<dbReference type="EMBL" id="KZ293696">
    <property type="protein sequence ID" value="PBK84700.1"/>
    <property type="molecule type" value="Genomic_DNA"/>
</dbReference>
<dbReference type="Proteomes" id="UP000217790">
    <property type="component" value="Unassembled WGS sequence"/>
</dbReference>
<evidence type="ECO:0000313" key="3">
    <source>
        <dbReference type="EMBL" id="PBK84700.1"/>
    </source>
</evidence>
<keyword evidence="4" id="KW-1185">Reference proteome</keyword>
<proteinExistence type="predicted"/>
<dbReference type="STRING" id="47427.A0A2H3CS68"/>
<feature type="transmembrane region" description="Helical" evidence="2">
    <location>
        <begin position="424"/>
        <end position="451"/>
    </location>
</feature>
<dbReference type="FunCoup" id="A0A2H3CS68">
    <property type="interactions" value="95"/>
</dbReference>
<reference evidence="4" key="1">
    <citation type="journal article" date="2017" name="Nat. Ecol. Evol.">
        <title>Genome expansion and lineage-specific genetic innovations in the forest pathogenic fungi Armillaria.</title>
        <authorList>
            <person name="Sipos G."/>
            <person name="Prasanna A.N."/>
            <person name="Walter M.C."/>
            <person name="O'Connor E."/>
            <person name="Balint B."/>
            <person name="Krizsan K."/>
            <person name="Kiss B."/>
            <person name="Hess J."/>
            <person name="Varga T."/>
            <person name="Slot J."/>
            <person name="Riley R."/>
            <person name="Boka B."/>
            <person name="Rigling D."/>
            <person name="Barry K."/>
            <person name="Lee J."/>
            <person name="Mihaltcheva S."/>
            <person name="LaButti K."/>
            <person name="Lipzen A."/>
            <person name="Waldron R."/>
            <person name="Moloney N.M."/>
            <person name="Sperisen C."/>
            <person name="Kredics L."/>
            <person name="Vagvoelgyi C."/>
            <person name="Patrignani A."/>
            <person name="Fitzpatrick D."/>
            <person name="Nagy I."/>
            <person name="Doyle S."/>
            <person name="Anderson J.B."/>
            <person name="Grigoriev I.V."/>
            <person name="Gueldener U."/>
            <person name="Muensterkoetter M."/>
            <person name="Nagy L.G."/>
        </authorList>
    </citation>
    <scope>NUCLEOTIDE SEQUENCE [LARGE SCALE GENOMIC DNA]</scope>
    <source>
        <strain evidence="4">Ar21-2</strain>
    </source>
</reference>
<sequence>MTVPVGRKSTFPMFYFCAAPETTKSIREIRPRGAFNIPRSGPVISVGAPHSNQFLDPLLLSLEVYKETHRHVQFLMAAKSKKRKAVGFFMRIIKCRVPIFAFSILSLLPGTGKLRISPDDPCLVLGDGTRFLSELSPRMQTMLPKSVNSLVAEAAEIISDTELKVKREFGGEKGTAKARDKIAELEATGEKGGLPFKKLPFVDQQEMYRYVYECLQNNGSIDIFPEGGSHNRTDLLLLKAGVSIMALGAMANNPNVRVKIVFVEFGGALDVPEELVEMFKQGGTQKREAVAKFLDLVYDALKTVTVRAPDYDTLMVVKLNRQLLEGYTHFKDEPRVVKLRKDVLKYNRLLRDLGLRDHQVSSKPNWATLGLLGYRAVLLLVWSVLALPGTILNGPMFIIASVLSRKKAKEALAESVVKIAARDVIATWKVLISLGVAPLLHATPFIVILSLPFMNFAALKFGEAGMDVLKSLRPLIVALVPGQQRSLDKLKAMRTQLLNEVVDVINDFGPKLYEDFNETRMLPTSSVPSSSGKPGLWRRTSSTGAADAQGLGLIHPMTWIDERPFGWSRRGTSAWSGGDEISRVGTPEYSDEEDAGDYDNVLGYLPGQDDPSNPGYKARSRTNSYADLQRMRLSPLQPMAAPPKLYQNEATSPSSPTTELDGIHFRRGHRNRKSSLSDGVPVERIASVDRGESFNAATNHLNDEIRQKKEGGSEHHE</sequence>
<organism evidence="3 4">
    <name type="scientific">Armillaria gallica</name>
    <name type="common">Bulbous honey fungus</name>
    <name type="synonym">Armillaria bulbosa</name>
    <dbReference type="NCBI Taxonomy" id="47427"/>
    <lineage>
        <taxon>Eukaryota</taxon>
        <taxon>Fungi</taxon>
        <taxon>Dikarya</taxon>
        <taxon>Basidiomycota</taxon>
        <taxon>Agaricomycotina</taxon>
        <taxon>Agaricomycetes</taxon>
        <taxon>Agaricomycetidae</taxon>
        <taxon>Agaricales</taxon>
        <taxon>Marasmiineae</taxon>
        <taxon>Physalacriaceae</taxon>
        <taxon>Armillaria</taxon>
    </lineage>
</organism>
<dbReference type="OMA" id="HPFRSTI"/>
<gene>
    <name evidence="3" type="ORF">ARMGADRAFT_1132289</name>
</gene>
<evidence type="ECO:0000256" key="2">
    <source>
        <dbReference type="SAM" id="Phobius"/>
    </source>
</evidence>
<evidence type="ECO:0000256" key="1">
    <source>
        <dbReference type="SAM" id="MobiDB-lite"/>
    </source>
</evidence>
<feature type="compositionally biased region" description="Basic and acidic residues" evidence="1">
    <location>
        <begin position="701"/>
        <end position="717"/>
    </location>
</feature>
<feature type="compositionally biased region" description="Polar residues" evidence="1">
    <location>
        <begin position="648"/>
        <end position="658"/>
    </location>
</feature>
<keyword evidence="2" id="KW-0472">Membrane</keyword>
<dbReference type="GO" id="GO:0004366">
    <property type="term" value="F:glycerol-3-phosphate O-acyltransferase activity"/>
    <property type="evidence" value="ECO:0007669"/>
    <property type="project" value="TreeGrafter"/>
</dbReference>
<dbReference type="AlphaFoldDB" id="A0A2H3CS68"/>
<dbReference type="PANTHER" id="PTHR31605">
    <property type="entry name" value="GLYCEROL-3-PHOSPHATE O-ACYLTRANSFERASE 1"/>
    <property type="match status" value="1"/>
</dbReference>
<dbReference type="InterPro" id="IPR052744">
    <property type="entry name" value="GPAT/DAPAT"/>
</dbReference>
<evidence type="ECO:0000313" key="4">
    <source>
        <dbReference type="Proteomes" id="UP000217790"/>
    </source>
</evidence>
<feature type="transmembrane region" description="Helical" evidence="2">
    <location>
        <begin position="379"/>
        <end position="403"/>
    </location>
</feature>
<dbReference type="OrthoDB" id="2427554at2759"/>
<feature type="region of interest" description="Disordered" evidence="1">
    <location>
        <begin position="643"/>
        <end position="717"/>
    </location>
</feature>
<dbReference type="InParanoid" id="A0A2H3CS68"/>
<dbReference type="PANTHER" id="PTHR31605:SF0">
    <property type="entry name" value="GLYCEROL-3-PHOSPHATE O-ACYLTRANSFERASE 1"/>
    <property type="match status" value="1"/>
</dbReference>
<feature type="region of interest" description="Disordered" evidence="1">
    <location>
        <begin position="576"/>
        <end position="600"/>
    </location>
</feature>
<protein>
    <recommendedName>
        <fullName evidence="5">Phospholipid/glycerol acyltransferase domain-containing protein</fullName>
    </recommendedName>
</protein>
<accession>A0A2H3CS68</accession>
<dbReference type="GO" id="GO:0008654">
    <property type="term" value="P:phospholipid biosynthetic process"/>
    <property type="evidence" value="ECO:0007669"/>
    <property type="project" value="TreeGrafter"/>
</dbReference>
<dbReference type="GO" id="GO:0016287">
    <property type="term" value="F:glycerone-phosphate O-acyltransferase activity"/>
    <property type="evidence" value="ECO:0007669"/>
    <property type="project" value="TreeGrafter"/>
</dbReference>
<keyword evidence="2" id="KW-1133">Transmembrane helix</keyword>
<dbReference type="SUPFAM" id="SSF69593">
    <property type="entry name" value="Glycerol-3-phosphate (1)-acyltransferase"/>
    <property type="match status" value="1"/>
</dbReference>